<dbReference type="AlphaFoldDB" id="A0A6C0CQH8"/>
<organism evidence="2">
    <name type="scientific">viral metagenome</name>
    <dbReference type="NCBI Taxonomy" id="1070528"/>
    <lineage>
        <taxon>unclassified sequences</taxon>
        <taxon>metagenomes</taxon>
        <taxon>organismal metagenomes</taxon>
    </lineage>
</organism>
<reference evidence="2" key="1">
    <citation type="journal article" date="2020" name="Nature">
        <title>Giant virus diversity and host interactions through global metagenomics.</title>
        <authorList>
            <person name="Schulz F."/>
            <person name="Roux S."/>
            <person name="Paez-Espino D."/>
            <person name="Jungbluth S."/>
            <person name="Walsh D.A."/>
            <person name="Denef V.J."/>
            <person name="McMahon K.D."/>
            <person name="Konstantinidis K.T."/>
            <person name="Eloe-Fadrosh E.A."/>
            <person name="Kyrpides N.C."/>
            <person name="Woyke T."/>
        </authorList>
    </citation>
    <scope>NUCLEOTIDE SEQUENCE</scope>
    <source>
        <strain evidence="2">GVMAG-M-3300021425-14</strain>
    </source>
</reference>
<evidence type="ECO:0000313" key="2">
    <source>
        <dbReference type="EMBL" id="QHT05964.1"/>
    </source>
</evidence>
<protein>
    <submittedName>
        <fullName evidence="2">Uncharacterized protein</fullName>
    </submittedName>
</protein>
<accession>A0A6C0CQH8</accession>
<proteinExistence type="predicted"/>
<feature type="transmembrane region" description="Helical" evidence="1">
    <location>
        <begin position="6"/>
        <end position="24"/>
    </location>
</feature>
<dbReference type="EMBL" id="MN739461">
    <property type="protein sequence ID" value="QHT05964.1"/>
    <property type="molecule type" value="Genomic_DNA"/>
</dbReference>
<keyword evidence="1" id="KW-1133">Transmembrane helix</keyword>
<keyword evidence="1" id="KW-0812">Transmembrane</keyword>
<evidence type="ECO:0000256" key="1">
    <source>
        <dbReference type="SAM" id="Phobius"/>
    </source>
</evidence>
<keyword evidence="1" id="KW-0472">Membrane</keyword>
<name>A0A6C0CQH8_9ZZZZ</name>
<sequence>MTQDEMFKYLGVGVAGLMVIYIVVSTLDFNSSAILTLNKNSVAGIEGMTVREGMTVQEAIDKRFDGFIKVLDKFNETITTKINIDKNSRKMGDILDKYKEVVEKQMISQIIDQKNLNDVDKLMDKHIKDKILDKIEMIDKYRSLIESY</sequence>